<comment type="caution">
    <text evidence="4">The sequence shown here is derived from an EMBL/GenBank/DDBJ whole genome shotgun (WGS) entry which is preliminary data.</text>
</comment>
<evidence type="ECO:0000256" key="2">
    <source>
        <dbReference type="SAM" id="Phobius"/>
    </source>
</evidence>
<name>A0AAD5VP51_9AGAR</name>
<dbReference type="AlphaFoldDB" id="A0AAD5VP51"/>
<feature type="compositionally biased region" description="Basic and acidic residues" evidence="1">
    <location>
        <begin position="1"/>
        <end position="10"/>
    </location>
</feature>
<keyword evidence="5" id="KW-1185">Reference proteome</keyword>
<dbReference type="Pfam" id="PF20153">
    <property type="entry name" value="DUF6535"/>
    <property type="match status" value="1"/>
</dbReference>
<keyword evidence="2" id="KW-0812">Transmembrane</keyword>
<keyword evidence="2" id="KW-0472">Membrane</keyword>
<gene>
    <name evidence="4" type="ORF">NP233_g8361</name>
</gene>
<organism evidence="4 5">
    <name type="scientific">Leucocoprinus birnbaumii</name>
    <dbReference type="NCBI Taxonomy" id="56174"/>
    <lineage>
        <taxon>Eukaryota</taxon>
        <taxon>Fungi</taxon>
        <taxon>Dikarya</taxon>
        <taxon>Basidiomycota</taxon>
        <taxon>Agaricomycotina</taxon>
        <taxon>Agaricomycetes</taxon>
        <taxon>Agaricomycetidae</taxon>
        <taxon>Agaricales</taxon>
        <taxon>Agaricineae</taxon>
        <taxon>Agaricaceae</taxon>
        <taxon>Leucocoprinus</taxon>
    </lineage>
</organism>
<feature type="region of interest" description="Disordered" evidence="1">
    <location>
        <begin position="1"/>
        <end position="103"/>
    </location>
</feature>
<dbReference type="Proteomes" id="UP001213000">
    <property type="component" value="Unassembled WGS sequence"/>
</dbReference>
<feature type="transmembrane region" description="Helical" evidence="2">
    <location>
        <begin position="347"/>
        <end position="370"/>
    </location>
</feature>
<sequence>MNDPDLRVLGDPDLVSLSETRSPEPPATSHSRGQHEAQIITPRETPTEGTNYSPASAEQDRYREGDGHRVTFAEPDTPPSHSNSRPNRRAVGSSPYFHYGSFPGGPGDDSYNLRWRQTANTTHTGPSIMSPGVSPDMYAAFPGHLNTPRMPNYRFTPSESVGPNMARMKGVPYNGVPQQEARKYLHVTDNMSEEANPWQTCSDFTKQLVEEENASWKDEIEKLLIFAGLFSGIVTAFTLRSLSAVDDGDPSQAAVLLLKTIVGQLNHAADPNINSSIDLNPQIHVSLLAKRINTLWLSSLALSLSTAVLGILCLQWIREAGRSPYTSHHEHLAIHYMRQEGMQQWQVFRILKVLPALLIISLLLFFAGLIEVSLGVDGTLATFPTVIMGLTVAVVWFTTIAPGLQSLLLTVQFKQSQCPYKSPQSWIIHRAAMAIRGCIGFLATKLHLSRSHPFPFTKIHTWFDYDRLHLKHRQETGTSGTADVGKGLGWIANTFFQSQNLAKAVLHCLQDLPYPVVLDAFLGQLDERISKRVQSMKDVLIQNSRSIHDQQEGKTRYLQDLVTIHTLGFLGKKIEGRFVSSSLLNERIKLFLRINQHRSTANVDILCPIDRDNINRISRSSREEMLRCLNAMLDANMHCGESHFQGLFEILRSMILERISWGVFDTNVSETLDNVAFWIKRGVNTNERLKLGVSLRKLKYSCHGNQAGSDWAAVDDYCRELNDYIASLFSAELLPRNDFDWPLEPSLEYLYKYMAWQEIEGYSKKEDSVAETA</sequence>
<evidence type="ECO:0000313" key="5">
    <source>
        <dbReference type="Proteomes" id="UP001213000"/>
    </source>
</evidence>
<evidence type="ECO:0000259" key="3">
    <source>
        <dbReference type="Pfam" id="PF20153"/>
    </source>
</evidence>
<accession>A0AAD5VP51</accession>
<dbReference type="EMBL" id="JANIEX010000671">
    <property type="protein sequence ID" value="KAJ3564339.1"/>
    <property type="molecule type" value="Genomic_DNA"/>
</dbReference>
<proteinExistence type="predicted"/>
<dbReference type="InterPro" id="IPR045338">
    <property type="entry name" value="DUF6535"/>
</dbReference>
<reference evidence="4" key="1">
    <citation type="submission" date="2022-07" db="EMBL/GenBank/DDBJ databases">
        <title>Genome Sequence of Leucocoprinus birnbaumii.</title>
        <authorList>
            <person name="Buettner E."/>
        </authorList>
    </citation>
    <scope>NUCLEOTIDE SEQUENCE</scope>
    <source>
        <strain evidence="4">VT141</strain>
    </source>
</reference>
<feature type="compositionally biased region" description="Basic and acidic residues" evidence="1">
    <location>
        <begin position="58"/>
        <end position="71"/>
    </location>
</feature>
<evidence type="ECO:0000313" key="4">
    <source>
        <dbReference type="EMBL" id="KAJ3564339.1"/>
    </source>
</evidence>
<feature type="compositionally biased region" description="Polar residues" evidence="1">
    <location>
        <begin position="47"/>
        <end position="56"/>
    </location>
</feature>
<keyword evidence="2" id="KW-1133">Transmembrane helix</keyword>
<evidence type="ECO:0000256" key="1">
    <source>
        <dbReference type="SAM" id="MobiDB-lite"/>
    </source>
</evidence>
<feature type="domain" description="DUF6535" evidence="3">
    <location>
        <begin position="198"/>
        <end position="371"/>
    </location>
</feature>
<protein>
    <recommendedName>
        <fullName evidence="3">DUF6535 domain-containing protein</fullName>
    </recommendedName>
</protein>
<feature type="transmembrane region" description="Helical" evidence="2">
    <location>
        <begin position="295"/>
        <end position="317"/>
    </location>
</feature>
<feature type="transmembrane region" description="Helical" evidence="2">
    <location>
        <begin position="382"/>
        <end position="404"/>
    </location>
</feature>